<dbReference type="Proteomes" id="UP001150266">
    <property type="component" value="Unassembled WGS sequence"/>
</dbReference>
<name>A0A9W8ZTV6_9AGAR</name>
<dbReference type="AlphaFoldDB" id="A0A9W8ZTV6"/>
<evidence type="ECO:0000313" key="1">
    <source>
        <dbReference type="EMBL" id="KAJ4466246.1"/>
    </source>
</evidence>
<reference evidence="1" key="1">
    <citation type="submission" date="2022-08" db="EMBL/GenBank/DDBJ databases">
        <title>A Global Phylogenomic Analysis of the Shiitake Genus Lentinula.</title>
        <authorList>
            <consortium name="DOE Joint Genome Institute"/>
            <person name="Sierra-Patev S."/>
            <person name="Min B."/>
            <person name="Naranjo-Ortiz M."/>
            <person name="Looney B."/>
            <person name="Konkel Z."/>
            <person name="Slot J.C."/>
            <person name="Sakamoto Y."/>
            <person name="Steenwyk J.L."/>
            <person name="Rokas A."/>
            <person name="Carro J."/>
            <person name="Camarero S."/>
            <person name="Ferreira P."/>
            <person name="Molpeceres G."/>
            <person name="Ruiz-Duenas F.J."/>
            <person name="Serrano A."/>
            <person name="Henrissat B."/>
            <person name="Drula E."/>
            <person name="Hughes K.W."/>
            <person name="Mata J.L."/>
            <person name="Ishikawa N.K."/>
            <person name="Vargas-Isla R."/>
            <person name="Ushijima S."/>
            <person name="Smith C.A."/>
            <person name="Ahrendt S."/>
            <person name="Andreopoulos W."/>
            <person name="He G."/>
            <person name="Labutti K."/>
            <person name="Lipzen A."/>
            <person name="Ng V."/>
            <person name="Riley R."/>
            <person name="Sandor L."/>
            <person name="Barry K."/>
            <person name="Martinez A.T."/>
            <person name="Xiao Y."/>
            <person name="Gibbons J.G."/>
            <person name="Terashima K."/>
            <person name="Grigoriev I.V."/>
            <person name="Hibbett D.S."/>
        </authorList>
    </citation>
    <scope>NUCLEOTIDE SEQUENCE</scope>
    <source>
        <strain evidence="1">JLM2183</strain>
    </source>
</reference>
<gene>
    <name evidence="1" type="ORF">J3R30DRAFT_3588630</name>
</gene>
<keyword evidence="2" id="KW-1185">Reference proteome</keyword>
<comment type="caution">
    <text evidence="1">The sequence shown here is derived from an EMBL/GenBank/DDBJ whole genome shotgun (WGS) entry which is preliminary data.</text>
</comment>
<accession>A0A9W8ZTV6</accession>
<sequence length="332" mass="37953">MYRNPFLDLPLLADRKNRNFLRRATHLYPFPVGSMPSWSICPSQICISLWHPLDKGYKTLVATSDLDFLPNRAGLFSRIFHRNQLFKPLIVLSNSLQNPFIHIPTRHFFPSKLWFMLVQYSQPLSPEQLPLLSLFLCTFHLRWLEALKSNQRVLRPSGPHIITRITQANQVVAQGVPERSLRFLATSRHTMGLIPYLRVLTSRFILPNSVSSSKKLTRNPIRVLIFTARTSSRWRLSSKFLTLTTTITTLTSTSTMVKVLTLSSRSRSIILTAGKSLKSILRWRSTNATRTPDITPTTASTITVTMSNSCLFPILFVFSSDFILILFTDKTD</sequence>
<protein>
    <submittedName>
        <fullName evidence="1">Uncharacterized protein</fullName>
    </submittedName>
</protein>
<evidence type="ECO:0000313" key="2">
    <source>
        <dbReference type="Proteomes" id="UP001150266"/>
    </source>
</evidence>
<proteinExistence type="predicted"/>
<dbReference type="EMBL" id="JAOTPV010000055">
    <property type="protein sequence ID" value="KAJ4466246.1"/>
    <property type="molecule type" value="Genomic_DNA"/>
</dbReference>
<organism evidence="1 2">
    <name type="scientific">Lentinula aciculospora</name>
    <dbReference type="NCBI Taxonomy" id="153920"/>
    <lineage>
        <taxon>Eukaryota</taxon>
        <taxon>Fungi</taxon>
        <taxon>Dikarya</taxon>
        <taxon>Basidiomycota</taxon>
        <taxon>Agaricomycotina</taxon>
        <taxon>Agaricomycetes</taxon>
        <taxon>Agaricomycetidae</taxon>
        <taxon>Agaricales</taxon>
        <taxon>Marasmiineae</taxon>
        <taxon>Omphalotaceae</taxon>
        <taxon>Lentinula</taxon>
    </lineage>
</organism>